<proteinExistence type="inferred from homology"/>
<dbReference type="GO" id="GO:0003684">
    <property type="term" value="F:damaged DNA binding"/>
    <property type="evidence" value="ECO:0007669"/>
    <property type="project" value="InterPro"/>
</dbReference>
<sequence length="1121" mass="121957">MHHSPTNKASKTWSKPVYPRHPIGTIAAMIAKRVADETKPLIYIAETGRRRQDIFRLASLLSKPGSVCEFMAPDGFPGDGLPVTAAIAGNRMAMLRWLRDPDNRPSVVITTPAALIRKVPPRSVTKAMHLEIAVGETIELETLKSRLSALGYWLDERVDEAGEAAFRGKVVEIFPAAAPRPCRIEHEDGAVTAIRSYDPISQRSVAETDRLIVDAASEIIGRCDGASDDDDRSQEAQRADDEAVGAPQFLCRHYDACESLFDGLPDAEIILEEGADLRAEEVFAALSAIDGEGAKAHAIRSDHLDRAAWDQALRDRLNALVGDVEADLSVPIFAMERQPFKAFSKAAKAWLNEGYRLVLAGRAGRNLKSTARRASKTLGAEFETIESWAEISKAKPGALLLFEAAIDEGFIAPESDIVVVSLQDLEGQKAAASAKVSDVPFSAEIDTFFIGDKVVHIEHGVAILEGVAPIDPSGTGSEEAGEALVLKFRKNETLLVPMNDIGAVWRYGGPSSDVALDTLKGQSWEKRRDDVFKQIASTADAMVKRLKEKANAKAPAIKPDRVSFERFCARFPYELTPDQNNAVIDVLADLAAGRPMDRLICGDVGYGKTEVALRAAAAAVFSGRQVAVIAPTTVLAQQHYRSFAERFAPQNVDVVRLSRLVEKKEAEAAKEALKTGKAKIVIGTHAVLSESLEFNDLALVVIDEEQRFGSEAKAQMRALAEGLHCLAMTATPIPRTLQAGFVGLNDLSIIATPPIRRSPVRTETGPFDDEKVRKALAEEHARQGQSFVVCPRIDDLEPMEHKIAELVPDQRVVTLHGKMKADEVEDAMLAFSEGDYDILLATTIVESGLDVANANTMVVCRADRFGLAELHQLRGRVGRGVRRGHVLLTTDATEEIGEDAEKRLKALVEFNTLGAGFDIAARDLDLRGTGELLGDEQAGHVQTIGIGLYRKMLEQAIGVAEGGPGKIELRPVVSLGLSASIPVDYVPEPDMRIELALLLERVDGMATLEELKAEIEDRFGSMPKTLETSFELAELRLRCAELGVTKLDFGPKATALSLTPESVQKLEALKLDDQDKDDTASIRWSKQRLIFPAPGSEEANRVDHATNVLDRLETMLIEASG</sequence>
<dbReference type="InterPro" id="IPR011545">
    <property type="entry name" value="DEAD/DEAH_box_helicase_dom"/>
</dbReference>
<comment type="similarity">
    <text evidence="9">In the N-terminal section; belongs to the UvrB family.</text>
</comment>
<dbReference type="Pfam" id="PF03461">
    <property type="entry name" value="TRCF"/>
    <property type="match status" value="1"/>
</dbReference>
<keyword evidence="1 9" id="KW-0963">Cytoplasm</keyword>
<keyword evidence="4 9" id="KW-0378">Hydrolase</keyword>
<feature type="domain" description="Helicase ATP-binding" evidence="10">
    <location>
        <begin position="589"/>
        <end position="750"/>
    </location>
</feature>
<keyword evidence="6 9" id="KW-0067">ATP-binding</keyword>
<comment type="similarity">
    <text evidence="9">In the C-terminal section; belongs to the helicase family. RecG subfamily.</text>
</comment>
<keyword evidence="7 9" id="KW-0238">DNA-binding</keyword>
<dbReference type="Proteomes" id="UP000192656">
    <property type="component" value="Unassembled WGS sequence"/>
</dbReference>
<protein>
    <recommendedName>
        <fullName evidence="9">Transcription-repair-coupling factor</fullName>
        <shortName evidence="9">TRCF</shortName>
        <ecNumber evidence="9">3.6.4.-</ecNumber>
    </recommendedName>
</protein>
<evidence type="ECO:0000313" key="12">
    <source>
        <dbReference type="EMBL" id="SMC36465.1"/>
    </source>
</evidence>
<evidence type="ECO:0000256" key="6">
    <source>
        <dbReference type="ARBA" id="ARBA00022840"/>
    </source>
</evidence>
<dbReference type="InterPro" id="IPR041471">
    <property type="entry name" value="UvrB_inter"/>
</dbReference>
<dbReference type="SUPFAM" id="SSF141259">
    <property type="entry name" value="CarD-like"/>
    <property type="match status" value="1"/>
</dbReference>
<name>A0A1W1YJV9_9HYPH</name>
<dbReference type="SMART" id="SM00982">
    <property type="entry name" value="TRCF"/>
    <property type="match status" value="1"/>
</dbReference>
<evidence type="ECO:0000259" key="11">
    <source>
        <dbReference type="PROSITE" id="PS51194"/>
    </source>
</evidence>
<dbReference type="GO" id="GO:0006355">
    <property type="term" value="P:regulation of DNA-templated transcription"/>
    <property type="evidence" value="ECO:0007669"/>
    <property type="project" value="UniProtKB-UniRule"/>
</dbReference>
<evidence type="ECO:0000259" key="10">
    <source>
        <dbReference type="PROSITE" id="PS51192"/>
    </source>
</evidence>
<gene>
    <name evidence="9" type="primary">mfd</name>
    <name evidence="12" type="ORF">SAMN06297251_101396</name>
</gene>
<dbReference type="SMART" id="SM00487">
    <property type="entry name" value="DEXDc"/>
    <property type="match status" value="1"/>
</dbReference>
<evidence type="ECO:0000256" key="3">
    <source>
        <dbReference type="ARBA" id="ARBA00022763"/>
    </source>
</evidence>
<evidence type="ECO:0000256" key="1">
    <source>
        <dbReference type="ARBA" id="ARBA00022490"/>
    </source>
</evidence>
<dbReference type="PROSITE" id="PS51192">
    <property type="entry name" value="HELICASE_ATP_BIND_1"/>
    <property type="match status" value="1"/>
</dbReference>
<comment type="subcellular location">
    <subcellularLocation>
        <location evidence="9">Cytoplasm</location>
    </subcellularLocation>
</comment>
<evidence type="ECO:0000256" key="2">
    <source>
        <dbReference type="ARBA" id="ARBA00022741"/>
    </source>
</evidence>
<dbReference type="InterPro" id="IPR004576">
    <property type="entry name" value="Mfd"/>
</dbReference>
<accession>A0A1W1YJV9</accession>
<dbReference type="EMBL" id="FWXR01000001">
    <property type="protein sequence ID" value="SMC36465.1"/>
    <property type="molecule type" value="Genomic_DNA"/>
</dbReference>
<dbReference type="HAMAP" id="MF_00969">
    <property type="entry name" value="TRCF"/>
    <property type="match status" value="1"/>
</dbReference>
<dbReference type="PANTHER" id="PTHR47964">
    <property type="entry name" value="ATP-DEPENDENT DNA HELICASE HOMOLOG RECG, CHLOROPLASTIC"/>
    <property type="match status" value="1"/>
</dbReference>
<evidence type="ECO:0000256" key="8">
    <source>
        <dbReference type="ARBA" id="ARBA00023204"/>
    </source>
</evidence>
<dbReference type="SUPFAM" id="SSF143517">
    <property type="entry name" value="TRCF domain-like"/>
    <property type="match status" value="1"/>
</dbReference>
<keyword evidence="2 9" id="KW-0547">Nucleotide-binding</keyword>
<dbReference type="InterPro" id="IPR036101">
    <property type="entry name" value="CarD-like/TRCF_RID_sf"/>
</dbReference>
<dbReference type="Gene3D" id="3.90.1150.50">
    <property type="entry name" value="Transcription-repair-coupling factor, D7 domain"/>
    <property type="match status" value="1"/>
</dbReference>
<dbReference type="PANTHER" id="PTHR47964:SF1">
    <property type="entry name" value="ATP-DEPENDENT DNA HELICASE HOMOLOG RECG, CHLOROPLASTIC"/>
    <property type="match status" value="1"/>
</dbReference>
<keyword evidence="8 9" id="KW-0234">DNA repair</keyword>
<dbReference type="GO" id="GO:0016787">
    <property type="term" value="F:hydrolase activity"/>
    <property type="evidence" value="ECO:0007669"/>
    <property type="project" value="UniProtKB-KW"/>
</dbReference>
<dbReference type="SMART" id="SM00490">
    <property type="entry name" value="HELICc"/>
    <property type="match status" value="1"/>
</dbReference>
<keyword evidence="13" id="KW-1185">Reference proteome</keyword>
<dbReference type="Pfam" id="PF00270">
    <property type="entry name" value="DEAD"/>
    <property type="match status" value="1"/>
</dbReference>
<keyword evidence="3 9" id="KW-0227">DNA damage</keyword>
<dbReference type="STRING" id="937218.SAMN06297251_101396"/>
<dbReference type="Pfam" id="PF17757">
    <property type="entry name" value="UvrB_inter"/>
    <property type="match status" value="1"/>
</dbReference>
<dbReference type="Pfam" id="PF00271">
    <property type="entry name" value="Helicase_C"/>
    <property type="match status" value="1"/>
</dbReference>
<comment type="function">
    <text evidence="9">Couples transcription and DNA repair by recognizing RNA polymerase (RNAP) stalled at DNA lesions. Mediates ATP-dependent release of RNAP and its truncated transcript from the DNA, and recruitment of nucleotide excision repair machinery to the damaged site.</text>
</comment>
<dbReference type="GO" id="GO:0005737">
    <property type="term" value="C:cytoplasm"/>
    <property type="evidence" value="ECO:0007669"/>
    <property type="project" value="UniProtKB-SubCell"/>
</dbReference>
<dbReference type="InterPro" id="IPR027417">
    <property type="entry name" value="P-loop_NTPase"/>
</dbReference>
<dbReference type="GO" id="GO:0000716">
    <property type="term" value="P:transcription-coupled nucleotide-excision repair, DNA damage recognition"/>
    <property type="evidence" value="ECO:0007669"/>
    <property type="project" value="UniProtKB-UniRule"/>
</dbReference>
<dbReference type="GO" id="GO:0005524">
    <property type="term" value="F:ATP binding"/>
    <property type="evidence" value="ECO:0007669"/>
    <property type="project" value="UniProtKB-UniRule"/>
</dbReference>
<dbReference type="InterPro" id="IPR047112">
    <property type="entry name" value="RecG/Mfd"/>
</dbReference>
<keyword evidence="5 12" id="KW-0347">Helicase</keyword>
<organism evidence="12 13">
    <name type="scientific">Fulvimarina manganoxydans</name>
    <dbReference type="NCBI Taxonomy" id="937218"/>
    <lineage>
        <taxon>Bacteria</taxon>
        <taxon>Pseudomonadati</taxon>
        <taxon>Pseudomonadota</taxon>
        <taxon>Alphaproteobacteria</taxon>
        <taxon>Hyphomicrobiales</taxon>
        <taxon>Aurantimonadaceae</taxon>
        <taxon>Fulvimarina</taxon>
    </lineage>
</organism>
<evidence type="ECO:0000313" key="13">
    <source>
        <dbReference type="Proteomes" id="UP000192656"/>
    </source>
</evidence>
<dbReference type="SMART" id="SM01058">
    <property type="entry name" value="CarD_TRCF"/>
    <property type="match status" value="1"/>
</dbReference>
<dbReference type="SUPFAM" id="SSF52540">
    <property type="entry name" value="P-loop containing nucleoside triphosphate hydrolases"/>
    <property type="match status" value="3"/>
</dbReference>
<dbReference type="GO" id="GO:0003678">
    <property type="term" value="F:DNA helicase activity"/>
    <property type="evidence" value="ECO:0007669"/>
    <property type="project" value="TreeGrafter"/>
</dbReference>
<dbReference type="AlphaFoldDB" id="A0A1W1YJV9"/>
<dbReference type="Pfam" id="PF02559">
    <property type="entry name" value="CarD_TRCF_RID"/>
    <property type="match status" value="1"/>
</dbReference>
<feature type="domain" description="Helicase C-terminal" evidence="11">
    <location>
        <begin position="771"/>
        <end position="925"/>
    </location>
</feature>
<dbReference type="InterPro" id="IPR003711">
    <property type="entry name" value="CarD-like/TRCF_RID"/>
</dbReference>
<evidence type="ECO:0000256" key="5">
    <source>
        <dbReference type="ARBA" id="ARBA00022806"/>
    </source>
</evidence>
<dbReference type="Gene3D" id="3.30.2060.10">
    <property type="entry name" value="Penicillin-binding protein 1b domain"/>
    <property type="match status" value="1"/>
</dbReference>
<dbReference type="InterPro" id="IPR014001">
    <property type="entry name" value="Helicase_ATP-bd"/>
</dbReference>
<evidence type="ECO:0000256" key="7">
    <source>
        <dbReference type="ARBA" id="ARBA00023125"/>
    </source>
</evidence>
<dbReference type="Gene3D" id="2.40.10.170">
    <property type="match status" value="1"/>
</dbReference>
<dbReference type="InterPro" id="IPR001650">
    <property type="entry name" value="Helicase_C-like"/>
</dbReference>
<dbReference type="InterPro" id="IPR005118">
    <property type="entry name" value="TRCF_C"/>
</dbReference>
<dbReference type="Gene3D" id="3.40.50.300">
    <property type="entry name" value="P-loop containing nucleotide triphosphate hydrolases"/>
    <property type="match status" value="2"/>
</dbReference>
<reference evidence="12 13" key="1">
    <citation type="submission" date="2017-04" db="EMBL/GenBank/DDBJ databases">
        <authorList>
            <person name="Afonso C.L."/>
            <person name="Miller P.J."/>
            <person name="Scott M.A."/>
            <person name="Spackman E."/>
            <person name="Goraichik I."/>
            <person name="Dimitrov K.M."/>
            <person name="Suarez D.L."/>
            <person name="Swayne D.E."/>
        </authorList>
    </citation>
    <scope>NUCLEOTIDE SEQUENCE [LARGE SCALE GENOMIC DNA]</scope>
    <source>
        <strain evidence="12 13">CGMCC 1.10972</strain>
    </source>
</reference>
<dbReference type="InterPro" id="IPR037235">
    <property type="entry name" value="TRCF-like_C_D7"/>
</dbReference>
<evidence type="ECO:0000256" key="4">
    <source>
        <dbReference type="ARBA" id="ARBA00022801"/>
    </source>
</evidence>
<dbReference type="EC" id="3.6.4.-" evidence="9"/>
<dbReference type="PROSITE" id="PS51194">
    <property type="entry name" value="HELICASE_CTER"/>
    <property type="match status" value="1"/>
</dbReference>
<evidence type="ECO:0000256" key="9">
    <source>
        <dbReference type="HAMAP-Rule" id="MF_00969"/>
    </source>
</evidence>